<protein>
    <submittedName>
        <fullName evidence="3">Uncharacterized protein</fullName>
    </submittedName>
</protein>
<feature type="chain" id="PRO_5036457867" evidence="2">
    <location>
        <begin position="20"/>
        <end position="77"/>
    </location>
</feature>
<evidence type="ECO:0000256" key="2">
    <source>
        <dbReference type="SAM" id="SignalP"/>
    </source>
</evidence>
<organism evidence="3 4">
    <name type="scientific">Brassica carinata</name>
    <name type="common">Ethiopian mustard</name>
    <name type="synonym">Abyssinian cabbage</name>
    <dbReference type="NCBI Taxonomy" id="52824"/>
    <lineage>
        <taxon>Eukaryota</taxon>
        <taxon>Viridiplantae</taxon>
        <taxon>Streptophyta</taxon>
        <taxon>Embryophyta</taxon>
        <taxon>Tracheophyta</taxon>
        <taxon>Spermatophyta</taxon>
        <taxon>Magnoliopsida</taxon>
        <taxon>eudicotyledons</taxon>
        <taxon>Gunneridae</taxon>
        <taxon>Pentapetalae</taxon>
        <taxon>rosids</taxon>
        <taxon>malvids</taxon>
        <taxon>Brassicales</taxon>
        <taxon>Brassicaceae</taxon>
        <taxon>Brassiceae</taxon>
        <taxon>Brassica</taxon>
    </lineage>
</organism>
<gene>
    <name evidence="3" type="ORF">Bca52824_010956</name>
</gene>
<comment type="caution">
    <text evidence="3">The sequence shown here is derived from an EMBL/GenBank/DDBJ whole genome shotgun (WGS) entry which is preliminary data.</text>
</comment>
<feature type="region of interest" description="Disordered" evidence="1">
    <location>
        <begin position="47"/>
        <end position="77"/>
    </location>
</feature>
<dbReference type="EMBL" id="JAAMPC010000002">
    <property type="protein sequence ID" value="KAG2328228.1"/>
    <property type="molecule type" value="Genomic_DNA"/>
</dbReference>
<reference evidence="3 4" key="1">
    <citation type="submission" date="2020-02" db="EMBL/GenBank/DDBJ databases">
        <authorList>
            <person name="Ma Q."/>
            <person name="Huang Y."/>
            <person name="Song X."/>
            <person name="Pei D."/>
        </authorList>
    </citation>
    <scope>NUCLEOTIDE SEQUENCE [LARGE SCALE GENOMIC DNA]</scope>
    <source>
        <strain evidence="3">Sxm20200214</strain>
        <tissue evidence="3">Leaf</tissue>
    </source>
</reference>
<feature type="compositionally biased region" description="Polar residues" evidence="1">
    <location>
        <begin position="49"/>
        <end position="59"/>
    </location>
</feature>
<dbReference type="AlphaFoldDB" id="A0A8X7WH28"/>
<keyword evidence="4" id="KW-1185">Reference proteome</keyword>
<proteinExistence type="predicted"/>
<name>A0A8X7WH28_BRACI</name>
<accession>A0A8X7WH28</accession>
<keyword evidence="2" id="KW-0732">Signal</keyword>
<feature type="signal peptide" evidence="2">
    <location>
        <begin position="1"/>
        <end position="19"/>
    </location>
</feature>
<evidence type="ECO:0000256" key="1">
    <source>
        <dbReference type="SAM" id="MobiDB-lite"/>
    </source>
</evidence>
<dbReference type="Proteomes" id="UP000886595">
    <property type="component" value="Unassembled WGS sequence"/>
</dbReference>
<evidence type="ECO:0000313" key="4">
    <source>
        <dbReference type="Proteomes" id="UP000886595"/>
    </source>
</evidence>
<evidence type="ECO:0000313" key="3">
    <source>
        <dbReference type="EMBL" id="KAG2328228.1"/>
    </source>
</evidence>
<sequence>MFFFFKWVVTKKFFVSLLGQNQGDWNVVVGKYDMALRRAQEWLREKMRQSSGRKLSGENSTRRGLPTRPNCRCARSR</sequence>